<accession>A0A2N0HL00</accession>
<dbReference type="EMBL" id="PHUF01000003">
    <property type="protein sequence ID" value="PKB19647.1"/>
    <property type="molecule type" value="Genomic_DNA"/>
</dbReference>
<reference evidence="2 3" key="1">
    <citation type="submission" date="2017-11" db="EMBL/GenBank/DDBJ databases">
        <title>Genomic Encyclopedia of Type Strains, Phase III (KMG-III): the genomes of soil and plant-associated and newly described type strains.</title>
        <authorList>
            <person name="Whitman W."/>
        </authorList>
    </citation>
    <scope>NUCLEOTIDE SEQUENCE [LARGE SCALE GENOMIC DNA]</scope>
    <source>
        <strain evidence="2 3">CGMCC 1.12274</strain>
    </source>
</reference>
<proteinExistence type="predicted"/>
<sequence>MVESPPGTPLPDRRPYHLEIFFLGDAKSGRVDGPGWLPFDLLGQPVPPNKGCKGRPQHVPTAENLEKAVLLYAQRKSDADVAAALGISIPTLKEHYFSTRELQAIRRNARAFVEGELLARLNRDSLAGKTGATEKLLKRLDKAGLAALGERIKDRGKADKAKPLGKKEAQKQAAGEVKGRFAPRQAPPQLIH</sequence>
<evidence type="ECO:0000256" key="1">
    <source>
        <dbReference type="SAM" id="MobiDB-lite"/>
    </source>
</evidence>
<comment type="caution">
    <text evidence="2">The sequence shown here is derived from an EMBL/GenBank/DDBJ whole genome shotgun (WGS) entry which is preliminary data.</text>
</comment>
<feature type="region of interest" description="Disordered" evidence="1">
    <location>
        <begin position="152"/>
        <end position="192"/>
    </location>
</feature>
<keyword evidence="3" id="KW-1185">Reference proteome</keyword>
<dbReference type="Proteomes" id="UP000232587">
    <property type="component" value="Unassembled WGS sequence"/>
</dbReference>
<protein>
    <submittedName>
        <fullName evidence="2">Uncharacterized protein</fullName>
    </submittedName>
</protein>
<name>A0A2N0HL00_9SPHN</name>
<organism evidence="2 3">
    <name type="scientific">Novosphingobium kunmingense</name>
    <dbReference type="NCBI Taxonomy" id="1211806"/>
    <lineage>
        <taxon>Bacteria</taxon>
        <taxon>Pseudomonadati</taxon>
        <taxon>Pseudomonadota</taxon>
        <taxon>Alphaproteobacteria</taxon>
        <taxon>Sphingomonadales</taxon>
        <taxon>Sphingomonadaceae</taxon>
        <taxon>Novosphingobium</taxon>
    </lineage>
</organism>
<feature type="compositionally biased region" description="Basic and acidic residues" evidence="1">
    <location>
        <begin position="152"/>
        <end position="170"/>
    </location>
</feature>
<evidence type="ECO:0000313" key="3">
    <source>
        <dbReference type="Proteomes" id="UP000232587"/>
    </source>
</evidence>
<evidence type="ECO:0000313" key="2">
    <source>
        <dbReference type="EMBL" id="PKB19647.1"/>
    </source>
</evidence>
<gene>
    <name evidence="2" type="ORF">B0I00_1887</name>
</gene>
<dbReference type="AlphaFoldDB" id="A0A2N0HL00"/>